<dbReference type="Pfam" id="PF04820">
    <property type="entry name" value="Trp_halogenase"/>
    <property type="match status" value="1"/>
</dbReference>
<name>I4G0B5_MICAE</name>
<dbReference type="Gene3D" id="3.50.50.60">
    <property type="entry name" value="FAD/NAD(P)-binding domain"/>
    <property type="match status" value="1"/>
</dbReference>
<dbReference type="PANTHER" id="PTHR43747">
    <property type="entry name" value="FAD-BINDING PROTEIN"/>
    <property type="match status" value="1"/>
</dbReference>
<protein>
    <submittedName>
        <fullName evidence="4">Genome sequencing data, contig C313</fullName>
    </submittedName>
</protein>
<accession>I4G0B5</accession>
<comment type="similarity">
    <text evidence="3">Belongs to the flavin-dependent halogenase family. Bacterial tryptophan halogenase subfamily.</text>
</comment>
<reference evidence="4 5" key="1">
    <citation type="submission" date="2012-04" db="EMBL/GenBank/DDBJ databases">
        <authorList>
            <person name="Genoscope - CEA"/>
        </authorList>
    </citation>
    <scope>NUCLEOTIDE SEQUENCE [LARGE SCALE GENOMIC DNA]</scope>
    <source>
        <strain evidence="4 5">9443</strain>
    </source>
</reference>
<dbReference type="GO" id="GO:0004497">
    <property type="term" value="F:monooxygenase activity"/>
    <property type="evidence" value="ECO:0007669"/>
    <property type="project" value="UniProtKB-KW"/>
</dbReference>
<dbReference type="Proteomes" id="UP000003480">
    <property type="component" value="Unassembled WGS sequence"/>
</dbReference>
<dbReference type="RefSeq" id="WP_002766661.1">
    <property type="nucleotide sequence ID" value="NZ_HE972955.1"/>
</dbReference>
<dbReference type="EMBL" id="CAIJ01000109">
    <property type="protein sequence ID" value="CCI01376.1"/>
    <property type="molecule type" value="Genomic_DNA"/>
</dbReference>
<dbReference type="InterPro" id="IPR050816">
    <property type="entry name" value="Flavin-dep_Halogenase_NPB"/>
</dbReference>
<keyword evidence="2" id="KW-0503">Monooxygenase</keyword>
<gene>
    <name evidence="4" type="ORF">MICAC_1970001</name>
</gene>
<dbReference type="SUPFAM" id="SSF51905">
    <property type="entry name" value="FAD/NAD(P)-binding domain"/>
    <property type="match status" value="1"/>
</dbReference>
<comment type="caution">
    <text evidence="4">The sequence shown here is derived from an EMBL/GenBank/DDBJ whole genome shotgun (WGS) entry which is preliminary data.</text>
</comment>
<organism evidence="4 5">
    <name type="scientific">Microcystis aeruginosa PCC 9443</name>
    <dbReference type="NCBI Taxonomy" id="1160281"/>
    <lineage>
        <taxon>Bacteria</taxon>
        <taxon>Bacillati</taxon>
        <taxon>Cyanobacteriota</taxon>
        <taxon>Cyanophyceae</taxon>
        <taxon>Oscillatoriophycideae</taxon>
        <taxon>Chroococcales</taxon>
        <taxon>Microcystaceae</taxon>
        <taxon>Microcystis</taxon>
    </lineage>
</organism>
<dbReference type="AlphaFoldDB" id="I4G0B5"/>
<evidence type="ECO:0000256" key="1">
    <source>
        <dbReference type="ARBA" id="ARBA00023002"/>
    </source>
</evidence>
<proteinExistence type="inferred from homology"/>
<evidence type="ECO:0000256" key="3">
    <source>
        <dbReference type="ARBA" id="ARBA00038396"/>
    </source>
</evidence>
<evidence type="ECO:0000256" key="2">
    <source>
        <dbReference type="ARBA" id="ARBA00023033"/>
    </source>
</evidence>
<keyword evidence="1" id="KW-0560">Oxidoreductase</keyword>
<dbReference type="PANTHER" id="PTHR43747:SF5">
    <property type="entry name" value="FAD-BINDING DOMAIN-CONTAINING PROTEIN"/>
    <property type="match status" value="1"/>
</dbReference>
<dbReference type="InterPro" id="IPR036188">
    <property type="entry name" value="FAD/NAD-bd_sf"/>
</dbReference>
<dbReference type="InterPro" id="IPR006905">
    <property type="entry name" value="Flavin_halogenase"/>
</dbReference>
<evidence type="ECO:0000313" key="5">
    <source>
        <dbReference type="Proteomes" id="UP000003480"/>
    </source>
</evidence>
<dbReference type="HOGENOM" id="CLU_449585_0_0_3"/>
<sequence>MNVSENLVSVPAKVYDVVVMGAGFAGVCQARHLLLKVPNLQIALIDTRSLERSDKDLKVGESTVEISSMFMYKELGLYEYLIEHHCPKHGLSFHWPKNQSQTESCEDYFHIWTASPPPLESFQINRAKFEQDVLKMNLEMGAEFYNGRVADVNLTVQDELHTVKVKLAKETVELKAKHLIDAAGRSFILGKKTDNLMFDPEQLYGINTGSSWLRVKNIDRTILDDGYDPANSAASRYYTTNHFFGHGHWIWMLPIERNERELSIGIVYHKNIIPTSEINKINKFKAFLKANHNLVYNIIESGETVDFHNLPRLAHMSKKIISQDNWYILGDAAHMFDPFYSSGLVLTALSIESVTEAIRSKLAQEPDARQKQADFNQFLLTNARTYNFFCQKHEKHLGNASVMSWRTYSENMLWFGVLLPMYVGKWFLNSEFISHFVKIANFLFFAQNSFFNNLHRHFDELVDDQVHIGLMDFTRNDQLLFGYRTSKEFDHYLGNTKFEPLRCNVFAGMKATMFYLSLYYLKFRFKSYGILGMLSPRSLFYVCQLLSLSAYLAMGEKIHLFKTRHLPDNTFVEKMKKDFKNYKYEPKLQPWGEKAQA</sequence>
<evidence type="ECO:0000313" key="4">
    <source>
        <dbReference type="EMBL" id="CCI01376.1"/>
    </source>
</evidence>